<keyword evidence="1" id="KW-1185">Reference proteome</keyword>
<evidence type="ECO:0000313" key="2">
    <source>
        <dbReference type="WBParaSite" id="Minc3s06910g40473"/>
    </source>
</evidence>
<organism evidence="1 2">
    <name type="scientific">Meloidogyne incognita</name>
    <name type="common">Southern root-knot nematode worm</name>
    <name type="synonym">Oxyuris incognita</name>
    <dbReference type="NCBI Taxonomy" id="6306"/>
    <lineage>
        <taxon>Eukaryota</taxon>
        <taxon>Metazoa</taxon>
        <taxon>Ecdysozoa</taxon>
        <taxon>Nematoda</taxon>
        <taxon>Chromadorea</taxon>
        <taxon>Rhabditida</taxon>
        <taxon>Tylenchina</taxon>
        <taxon>Tylenchomorpha</taxon>
        <taxon>Tylenchoidea</taxon>
        <taxon>Meloidogynidae</taxon>
        <taxon>Meloidogyninae</taxon>
        <taxon>Meloidogyne</taxon>
        <taxon>Meloidogyne incognita group</taxon>
    </lineage>
</organism>
<protein>
    <submittedName>
        <fullName evidence="2">Uncharacterized protein</fullName>
    </submittedName>
</protein>
<proteinExistence type="predicted"/>
<name>A0A914NRI2_MELIC</name>
<reference evidence="2" key="1">
    <citation type="submission" date="2022-11" db="UniProtKB">
        <authorList>
            <consortium name="WormBaseParasite"/>
        </authorList>
    </citation>
    <scope>IDENTIFICATION</scope>
</reference>
<sequence>MSSLQNAIGGVFTYSPQTSITKIVELDPECPIAQKYIAGSSSSTGGNYLENLRLVYMGVTEHFGPVDQSYFRH</sequence>
<evidence type="ECO:0000313" key="1">
    <source>
        <dbReference type="Proteomes" id="UP000887563"/>
    </source>
</evidence>
<dbReference type="Proteomes" id="UP000887563">
    <property type="component" value="Unplaced"/>
</dbReference>
<dbReference type="AlphaFoldDB" id="A0A914NRI2"/>
<dbReference type="WBParaSite" id="Minc3s06910g40473">
    <property type="protein sequence ID" value="Minc3s06910g40473"/>
    <property type="gene ID" value="Minc3s06910g40473"/>
</dbReference>
<accession>A0A914NRI2</accession>